<comment type="pathway">
    <text evidence="2">Lipid metabolism.</text>
</comment>
<dbReference type="InterPro" id="IPR050087">
    <property type="entry name" value="AON_synthase_class-II"/>
</dbReference>
<evidence type="ECO:0000259" key="7">
    <source>
        <dbReference type="Pfam" id="PF00155"/>
    </source>
</evidence>
<dbReference type="RefSeq" id="WP_408083472.1">
    <property type="nucleotide sequence ID" value="NZ_JBELPZ010000001.1"/>
</dbReference>
<dbReference type="PANTHER" id="PTHR13693">
    <property type="entry name" value="CLASS II AMINOTRANSFERASE/8-AMINO-7-OXONONANOATE SYNTHASE"/>
    <property type="match status" value="1"/>
</dbReference>
<keyword evidence="4 8" id="KW-0808">Transferase</keyword>
<dbReference type="PROSITE" id="PS00599">
    <property type="entry name" value="AA_TRANSFER_CLASS_2"/>
    <property type="match status" value="1"/>
</dbReference>
<keyword evidence="8" id="KW-0012">Acyltransferase</keyword>
<evidence type="ECO:0000256" key="6">
    <source>
        <dbReference type="RuleBase" id="RU003693"/>
    </source>
</evidence>
<sequence>MDNFPNILQDKLLERETENSLRTPGSLGNMIDFSSNDYLGFAGSEELFSATNTYITENNIKANGATGSRLISGNYGLYDVTEAYIAQLFNEESALIFNSGYDANLGFFSSVPQKGDVVLFDEYIHASIRDGLKLGPATSYKFPHNDVEALYSLVERHRFKAGEMYIVTESVFSMDGDTPNLHDIADIARRYKCRLVVDEAHAVGVLGPGALGLVPTISNHENVFARIVTFSKAFGVHGAAVLGPAQLKNYLLNFARSFIYTTALPPHTLAAIFTSCKMMQAMPQKQEDLHAIIMHFKEETEKLNLDFILSFSAIHCIIVPGNERVKRIAKKLQDQGFGIKAILSPTVPQGQERLRFCLHTYNTKTQVSKALSILIQELRFL</sequence>
<dbReference type="InterPro" id="IPR015422">
    <property type="entry name" value="PyrdxlP-dep_Trfase_small"/>
</dbReference>
<dbReference type="InterPro" id="IPR004839">
    <property type="entry name" value="Aminotransferase_I/II_large"/>
</dbReference>
<reference evidence="8 9" key="1">
    <citation type="submission" date="2024-06" db="EMBL/GenBank/DDBJ databases">
        <authorList>
            <person name="Kaempfer P."/>
            <person name="Viver T."/>
        </authorList>
    </citation>
    <scope>NUCLEOTIDE SEQUENCE [LARGE SCALE GENOMIC DNA]</scope>
    <source>
        <strain evidence="8 9">ST-119</strain>
    </source>
</reference>
<dbReference type="PANTHER" id="PTHR13693:SF77">
    <property type="entry name" value="8-AMINO-7-OXONONANOATE SYNTHASE"/>
    <property type="match status" value="1"/>
</dbReference>
<keyword evidence="5 6" id="KW-0663">Pyridoxal phosphate</keyword>
<evidence type="ECO:0000313" key="8">
    <source>
        <dbReference type="EMBL" id="MFL9843238.1"/>
    </source>
</evidence>
<organism evidence="8 9">
    <name type="scientific">Flavobacterium rhizosphaerae</name>
    <dbReference type="NCBI Taxonomy" id="3163298"/>
    <lineage>
        <taxon>Bacteria</taxon>
        <taxon>Pseudomonadati</taxon>
        <taxon>Bacteroidota</taxon>
        <taxon>Flavobacteriia</taxon>
        <taxon>Flavobacteriales</taxon>
        <taxon>Flavobacteriaceae</taxon>
        <taxon>Flavobacterium</taxon>
    </lineage>
</organism>
<proteinExistence type="inferred from homology"/>
<accession>A0ABW8YSH7</accession>
<comment type="caution">
    <text evidence="8">The sequence shown here is derived from an EMBL/GenBank/DDBJ whole genome shotgun (WGS) entry which is preliminary data.</text>
</comment>
<comment type="cofactor">
    <cofactor evidence="1 6">
        <name>pyridoxal 5'-phosphate</name>
        <dbReference type="ChEBI" id="CHEBI:597326"/>
    </cofactor>
</comment>
<name>A0ABW8YSH7_9FLAO</name>
<evidence type="ECO:0000256" key="3">
    <source>
        <dbReference type="ARBA" id="ARBA00010008"/>
    </source>
</evidence>
<dbReference type="EMBL" id="JBELPZ010000001">
    <property type="protein sequence ID" value="MFL9843238.1"/>
    <property type="molecule type" value="Genomic_DNA"/>
</dbReference>
<dbReference type="EC" id="2.3.1.47" evidence="8"/>
<dbReference type="InterPro" id="IPR015424">
    <property type="entry name" value="PyrdxlP-dep_Trfase"/>
</dbReference>
<protein>
    <submittedName>
        <fullName evidence="8">8-amino-7-oxononanoate synthase</fullName>
        <ecNumber evidence="8">2.3.1.47</ecNumber>
    </submittedName>
</protein>
<dbReference type="Gene3D" id="3.90.1150.10">
    <property type="entry name" value="Aspartate Aminotransferase, domain 1"/>
    <property type="match status" value="1"/>
</dbReference>
<feature type="domain" description="Aminotransferase class I/classII large" evidence="7">
    <location>
        <begin position="29"/>
        <end position="366"/>
    </location>
</feature>
<dbReference type="InterPro" id="IPR001917">
    <property type="entry name" value="Aminotrans_II_pyridoxalP_BS"/>
</dbReference>
<dbReference type="Pfam" id="PF00155">
    <property type="entry name" value="Aminotran_1_2"/>
    <property type="match status" value="1"/>
</dbReference>
<comment type="similarity">
    <text evidence="3">Belongs to the class-II pyridoxal-phosphate-dependent aminotransferase family. BioF subfamily.</text>
</comment>
<dbReference type="SUPFAM" id="SSF53383">
    <property type="entry name" value="PLP-dependent transferases"/>
    <property type="match status" value="1"/>
</dbReference>
<gene>
    <name evidence="8" type="ORF">ABS766_02290</name>
</gene>
<dbReference type="InterPro" id="IPR015421">
    <property type="entry name" value="PyrdxlP-dep_Trfase_major"/>
</dbReference>
<evidence type="ECO:0000256" key="1">
    <source>
        <dbReference type="ARBA" id="ARBA00001933"/>
    </source>
</evidence>
<evidence type="ECO:0000256" key="5">
    <source>
        <dbReference type="ARBA" id="ARBA00022898"/>
    </source>
</evidence>
<dbReference type="Proteomes" id="UP001629156">
    <property type="component" value="Unassembled WGS sequence"/>
</dbReference>
<keyword evidence="9" id="KW-1185">Reference proteome</keyword>
<dbReference type="Gene3D" id="3.40.640.10">
    <property type="entry name" value="Type I PLP-dependent aspartate aminotransferase-like (Major domain)"/>
    <property type="match status" value="1"/>
</dbReference>
<dbReference type="GO" id="GO:0008710">
    <property type="term" value="F:8-amino-7-oxononanoate synthase activity"/>
    <property type="evidence" value="ECO:0007669"/>
    <property type="project" value="UniProtKB-EC"/>
</dbReference>
<evidence type="ECO:0000313" key="9">
    <source>
        <dbReference type="Proteomes" id="UP001629156"/>
    </source>
</evidence>
<evidence type="ECO:0000256" key="2">
    <source>
        <dbReference type="ARBA" id="ARBA00005189"/>
    </source>
</evidence>
<evidence type="ECO:0000256" key="4">
    <source>
        <dbReference type="ARBA" id="ARBA00022679"/>
    </source>
</evidence>